<accession>A0A6N1X052</accession>
<dbReference type="GO" id="GO:0005737">
    <property type="term" value="C:cytoplasm"/>
    <property type="evidence" value="ECO:0007669"/>
    <property type="project" value="TreeGrafter"/>
</dbReference>
<dbReference type="GO" id="GO:0004029">
    <property type="term" value="F:aldehyde dehydrogenase (NAD+) activity"/>
    <property type="evidence" value="ECO:0007669"/>
    <property type="project" value="TreeGrafter"/>
</dbReference>
<dbReference type="SUPFAM" id="SSF51735">
    <property type="entry name" value="NAD(P)-binding Rossmann-fold domains"/>
    <property type="match status" value="1"/>
</dbReference>
<gene>
    <name evidence="2" type="ORF">HUK68_05190</name>
</gene>
<dbReference type="PANTHER" id="PTHR48079">
    <property type="entry name" value="PROTEIN YEEZ"/>
    <property type="match status" value="1"/>
</dbReference>
<dbReference type="RefSeq" id="WP_175503229.1">
    <property type="nucleotide sequence ID" value="NZ_CP054840.1"/>
</dbReference>
<keyword evidence="3" id="KW-1185">Reference proteome</keyword>
<feature type="domain" description="NAD-dependent epimerase/dehydratase" evidence="1">
    <location>
        <begin position="21"/>
        <end position="238"/>
    </location>
</feature>
<dbReference type="InterPro" id="IPR051783">
    <property type="entry name" value="NAD(P)-dependent_oxidoreduct"/>
</dbReference>
<sequence length="315" mass="34861">MPSNQNPLGARPARFRRQRLLIVGCGDVGQRVARDLRGNRGVRLLALTSTPARRASLRAQGITPLLGDLDDARSLRRLAGLGTRVLHLAPPPSASEEAPRWWLDPRTTALVQALRRRALPQGLVYASTSGVYGDCGGAWVDESRPAAAHTARAMRRANAERTLRWVGRQGLRASILRIPGIYAPDRAGGTPRARLLRGTPVLRPEDDVYTNHIHADDLARACIATLWRGRAQRIYNVADASDMRMGDYFDLAADLYGMPRPQRVSRSQAQGELPLTLLSFMGESRRLRTTRLAHELRVALRYPTVELGLRGTPVR</sequence>
<dbReference type="Pfam" id="PF01370">
    <property type="entry name" value="Epimerase"/>
    <property type="match status" value="1"/>
</dbReference>
<dbReference type="Proteomes" id="UP000509579">
    <property type="component" value="Chromosome"/>
</dbReference>
<organism evidence="2 3">
    <name type="scientific">Comamonas antarctica</name>
    <dbReference type="NCBI Taxonomy" id="2743470"/>
    <lineage>
        <taxon>Bacteria</taxon>
        <taxon>Pseudomonadati</taxon>
        <taxon>Pseudomonadota</taxon>
        <taxon>Betaproteobacteria</taxon>
        <taxon>Burkholderiales</taxon>
        <taxon>Comamonadaceae</taxon>
        <taxon>Comamonas</taxon>
    </lineage>
</organism>
<dbReference type="InterPro" id="IPR036291">
    <property type="entry name" value="NAD(P)-bd_dom_sf"/>
</dbReference>
<protein>
    <submittedName>
        <fullName evidence="2">NAD-dependent epimerase/dehydratase family protein</fullName>
    </submittedName>
</protein>
<reference evidence="2 3" key="1">
    <citation type="submission" date="2020-06" db="EMBL/GenBank/DDBJ databases">
        <title>Acidovorax antarctica sp. nov., isolated from Corinth ice sheet soil, Antarctic Fields Peninsula.</title>
        <authorList>
            <person name="Xu Q."/>
            <person name="Peng F."/>
        </authorList>
    </citation>
    <scope>NUCLEOTIDE SEQUENCE [LARGE SCALE GENOMIC DNA]</scope>
    <source>
        <strain evidence="2 3">16-35-5</strain>
    </source>
</reference>
<evidence type="ECO:0000259" key="1">
    <source>
        <dbReference type="Pfam" id="PF01370"/>
    </source>
</evidence>
<evidence type="ECO:0000313" key="3">
    <source>
        <dbReference type="Proteomes" id="UP000509579"/>
    </source>
</evidence>
<dbReference type="KEGG" id="aant:HUK68_05190"/>
<dbReference type="EMBL" id="CP054840">
    <property type="protein sequence ID" value="QKV52348.1"/>
    <property type="molecule type" value="Genomic_DNA"/>
</dbReference>
<dbReference type="AlphaFoldDB" id="A0A6N1X052"/>
<dbReference type="Gene3D" id="3.40.50.720">
    <property type="entry name" value="NAD(P)-binding Rossmann-like Domain"/>
    <property type="match status" value="1"/>
</dbReference>
<name>A0A6N1X052_9BURK</name>
<evidence type="ECO:0000313" key="2">
    <source>
        <dbReference type="EMBL" id="QKV52348.1"/>
    </source>
</evidence>
<dbReference type="PANTHER" id="PTHR48079:SF6">
    <property type="entry name" value="NAD(P)-BINDING DOMAIN-CONTAINING PROTEIN-RELATED"/>
    <property type="match status" value="1"/>
</dbReference>
<proteinExistence type="predicted"/>
<dbReference type="InterPro" id="IPR001509">
    <property type="entry name" value="Epimerase_deHydtase"/>
</dbReference>